<dbReference type="PROSITE" id="PS51485">
    <property type="entry name" value="PHYTOCYANIN"/>
    <property type="match status" value="1"/>
</dbReference>
<dbReference type="InterPro" id="IPR003245">
    <property type="entry name" value="Phytocyanin_dom"/>
</dbReference>
<feature type="domain" description="Phytocyanin" evidence="1">
    <location>
        <begin position="21"/>
        <end position="136"/>
    </location>
</feature>
<dbReference type="InParanoid" id="B9S779"/>
<evidence type="ECO:0000313" key="3">
    <source>
        <dbReference type="Proteomes" id="UP000008311"/>
    </source>
</evidence>
<dbReference type="Pfam" id="PF02298">
    <property type="entry name" value="Cu_bind_like"/>
    <property type="match status" value="1"/>
</dbReference>
<sequence>MLRVSVAKHDSHPPKCTRTPKKIVVGGSAKWTFGFDYTDWAFRNSPFYVNDTLVFKYKLPKDNSTHPHSVYLLPNLSSFVTCNLTKAVKVADGKQGGGKGFRFVLNKWKPYYFACGGGDGIHCGLGQMKFYVLPLLRG</sequence>
<dbReference type="PANTHER" id="PTHR34052">
    <property type="entry name" value="GLYCINE-RICH PROTEIN-LIKE"/>
    <property type="match status" value="1"/>
</dbReference>
<dbReference type="EMBL" id="EQ973884">
    <property type="protein sequence ID" value="EEF40484.1"/>
    <property type="molecule type" value="Genomic_DNA"/>
</dbReference>
<dbReference type="SUPFAM" id="SSF49503">
    <property type="entry name" value="Cupredoxins"/>
    <property type="match status" value="1"/>
</dbReference>
<dbReference type="Proteomes" id="UP000008311">
    <property type="component" value="Unassembled WGS sequence"/>
</dbReference>
<protein>
    <recommendedName>
        <fullName evidence="1">Phytocyanin domain-containing protein</fullName>
    </recommendedName>
</protein>
<accession>B9S779</accession>
<organism evidence="2 3">
    <name type="scientific">Ricinus communis</name>
    <name type="common">Castor bean</name>
    <dbReference type="NCBI Taxonomy" id="3988"/>
    <lineage>
        <taxon>Eukaryota</taxon>
        <taxon>Viridiplantae</taxon>
        <taxon>Streptophyta</taxon>
        <taxon>Embryophyta</taxon>
        <taxon>Tracheophyta</taxon>
        <taxon>Spermatophyta</taxon>
        <taxon>Magnoliopsida</taxon>
        <taxon>eudicotyledons</taxon>
        <taxon>Gunneridae</taxon>
        <taxon>Pentapetalae</taxon>
        <taxon>rosids</taxon>
        <taxon>fabids</taxon>
        <taxon>Malpighiales</taxon>
        <taxon>Euphorbiaceae</taxon>
        <taxon>Acalyphoideae</taxon>
        <taxon>Acalypheae</taxon>
        <taxon>Ricinus</taxon>
    </lineage>
</organism>
<keyword evidence="3" id="KW-1185">Reference proteome</keyword>
<gene>
    <name evidence="2" type="ORF">RCOM_0774340</name>
</gene>
<dbReference type="eggNOG" id="ENOG502S16H">
    <property type="taxonomic scope" value="Eukaryota"/>
</dbReference>
<dbReference type="InterPro" id="IPR008972">
    <property type="entry name" value="Cupredoxin"/>
</dbReference>
<dbReference type="AlphaFoldDB" id="B9S779"/>
<dbReference type="STRING" id="3988.B9S779"/>
<dbReference type="Gene3D" id="2.60.40.420">
    <property type="entry name" value="Cupredoxins - blue copper proteins"/>
    <property type="match status" value="1"/>
</dbReference>
<reference evidence="3" key="1">
    <citation type="journal article" date="2010" name="Nat. Biotechnol.">
        <title>Draft genome sequence of the oilseed species Ricinus communis.</title>
        <authorList>
            <person name="Chan A.P."/>
            <person name="Crabtree J."/>
            <person name="Zhao Q."/>
            <person name="Lorenzi H."/>
            <person name="Orvis J."/>
            <person name="Puiu D."/>
            <person name="Melake-Berhan A."/>
            <person name="Jones K.M."/>
            <person name="Redman J."/>
            <person name="Chen G."/>
            <person name="Cahoon E.B."/>
            <person name="Gedil M."/>
            <person name="Stanke M."/>
            <person name="Haas B.J."/>
            <person name="Wortman J.R."/>
            <person name="Fraser-Liggett C.M."/>
            <person name="Ravel J."/>
            <person name="Rabinowicz P.D."/>
        </authorList>
    </citation>
    <scope>NUCLEOTIDE SEQUENCE [LARGE SCALE GENOMIC DNA]</scope>
    <source>
        <strain evidence="3">cv. Hale</strain>
    </source>
</reference>
<dbReference type="PANTHER" id="PTHR34052:SF1">
    <property type="entry name" value="OS06G0216700 PROTEIN"/>
    <property type="match status" value="1"/>
</dbReference>
<evidence type="ECO:0000313" key="2">
    <source>
        <dbReference type="EMBL" id="EEF40484.1"/>
    </source>
</evidence>
<evidence type="ECO:0000259" key="1">
    <source>
        <dbReference type="PROSITE" id="PS51485"/>
    </source>
</evidence>
<proteinExistence type="predicted"/>
<dbReference type="GO" id="GO:0009055">
    <property type="term" value="F:electron transfer activity"/>
    <property type="evidence" value="ECO:0007669"/>
    <property type="project" value="InterPro"/>
</dbReference>
<name>B9S779_RICCO</name>